<evidence type="ECO:0000313" key="1">
    <source>
        <dbReference type="EMBL" id="MFH0271231.1"/>
    </source>
</evidence>
<dbReference type="EMBL" id="JBIHSE010000001">
    <property type="protein sequence ID" value="MFH0271231.1"/>
    <property type="molecule type" value="Genomic_DNA"/>
</dbReference>
<organism evidence="1 2">
    <name type="scientific">Vibrio jasicida</name>
    <dbReference type="NCBI Taxonomy" id="766224"/>
    <lineage>
        <taxon>Bacteria</taxon>
        <taxon>Pseudomonadati</taxon>
        <taxon>Pseudomonadota</taxon>
        <taxon>Gammaproteobacteria</taxon>
        <taxon>Vibrionales</taxon>
        <taxon>Vibrionaceae</taxon>
        <taxon>Vibrio</taxon>
    </lineage>
</organism>
<name>A0ABW7J4K0_9VIBR</name>
<protein>
    <submittedName>
        <fullName evidence="1">Uncharacterized protein</fullName>
    </submittedName>
</protein>
<proteinExistence type="predicted"/>
<reference evidence="1 2" key="1">
    <citation type="submission" date="2024-10" db="EMBL/GenBank/DDBJ databases">
        <authorList>
            <person name="Yibar A."/>
            <person name="Saticioglu I.B."/>
            <person name="Duman M."/>
            <person name="Ajmi N."/>
            <person name="Gurler F."/>
            <person name="Ay H."/>
            <person name="Onuk E."/>
            <person name="Guler S."/>
            <person name="Romalde J.L."/>
        </authorList>
    </citation>
    <scope>NUCLEOTIDE SEQUENCE [LARGE SCALE GENOMIC DNA]</scope>
    <source>
        <strain evidence="1 2">1-TCBS-A</strain>
    </source>
</reference>
<dbReference type="Proteomes" id="UP001607221">
    <property type="component" value="Unassembled WGS sequence"/>
</dbReference>
<gene>
    <name evidence="1" type="ORF">ACGRHZ_07785</name>
</gene>
<comment type="caution">
    <text evidence="1">The sequence shown here is derived from an EMBL/GenBank/DDBJ whole genome shotgun (WGS) entry which is preliminary data.</text>
</comment>
<keyword evidence="2" id="KW-1185">Reference proteome</keyword>
<accession>A0ABW7J4K0</accession>
<sequence>MSLQHPEDILKHALSTFGEATKELAELTLLSFTSDNKMYTTCSLKCKYLPAYKLDIMWLNFPISIYPLELDIKSDNIASDLGFKKITCNSKHDLCDMLNKIFLCEAFTKEVTSLVSIAAMNKSRS</sequence>
<evidence type="ECO:0000313" key="2">
    <source>
        <dbReference type="Proteomes" id="UP001607221"/>
    </source>
</evidence>
<dbReference type="RefSeq" id="WP_394631959.1">
    <property type="nucleotide sequence ID" value="NZ_JBIHSE010000001.1"/>
</dbReference>